<feature type="transmembrane region" description="Helical" evidence="2">
    <location>
        <begin position="640"/>
        <end position="663"/>
    </location>
</feature>
<dbReference type="Pfam" id="PF20163">
    <property type="entry name" value="DUF6536"/>
    <property type="match status" value="1"/>
</dbReference>
<feature type="transmembrane region" description="Helical" evidence="2">
    <location>
        <begin position="136"/>
        <end position="155"/>
    </location>
</feature>
<keyword evidence="2" id="KW-0812">Transmembrane</keyword>
<name>A0A8H3G5I3_9LECA</name>
<feature type="compositionally biased region" description="Polar residues" evidence="1">
    <location>
        <begin position="57"/>
        <end position="68"/>
    </location>
</feature>
<evidence type="ECO:0000259" key="3">
    <source>
        <dbReference type="Pfam" id="PF20163"/>
    </source>
</evidence>
<keyword evidence="5" id="KW-1185">Reference proteome</keyword>
<evidence type="ECO:0000313" key="5">
    <source>
        <dbReference type="Proteomes" id="UP000664203"/>
    </source>
</evidence>
<comment type="caution">
    <text evidence="4">The sequence shown here is derived from an EMBL/GenBank/DDBJ whole genome shotgun (WGS) entry which is preliminary data.</text>
</comment>
<protein>
    <recommendedName>
        <fullName evidence="3">DUF6536 domain-containing protein</fullName>
    </recommendedName>
</protein>
<feature type="region of interest" description="Disordered" evidence="1">
    <location>
        <begin position="34"/>
        <end position="70"/>
    </location>
</feature>
<reference evidence="4" key="1">
    <citation type="submission" date="2021-03" db="EMBL/GenBank/DDBJ databases">
        <authorList>
            <person name="Tagirdzhanova G."/>
        </authorList>
    </citation>
    <scope>NUCLEOTIDE SEQUENCE</scope>
</reference>
<feature type="domain" description="DUF6536" evidence="3">
    <location>
        <begin position="85"/>
        <end position="235"/>
    </location>
</feature>
<proteinExistence type="predicted"/>
<sequence length="737" mass="80274">MFAEPGPRLPEPFNFPPIDFDPLKYDFETNAIEVNPDDTMSSGSVSPDGTPPLRLSRATSPANSTSGKGISEKNILRVPGHFQGWRMGVALCAITTGTVLVINLILITWIAAGGGHDGSLGVIQQGSCQKTKHMSLWLHLAINVLSTLLLGASNYTMQCLSSPTREEINTAHRQRIWLDIGIPSLRNLKQISWGKIFLWWLMALSSIPLHLLYNSVVFSTLSAQEYSVFASSAELVNGTALNWTSPINFADPELYPTLQYFQNASKWQKLDNRDCIKAYGQDFVSAHGDLLVISPTVNATETIVVLMDGFDNGLGDTSWLCGGMSQMTEFDSYNCPVNAVLGQAANWTLIDETTTGQTYPVQYCLSQPVEEECRIQVSLVILGIVIACNATKALCMLLAIRHQKSQPLVTLGDAIESFLQEPDPTTEGMCLAGKANFNSAWHESSSNSSAWTNKPIEWSNGRHWWFSSASLKRWLVCNILCVATLAAACGPLTLGVENPDLTSRTLSYFWQLGYGTVTSESMISWSLPGTGGLLMAVLVANSPQVLLSFLYLTYNGLFTCMLLANEWAGYAHDRQSLRVTSPVGSQRSTYRLQLPYKYGVPLLLLSGILHWLVSQSLFLARISAFTSEGIEDPSSSISQIGYSNIAIITLLALGSIVVLLGIFNGFRRGRLGMPLVGSCSAAISAACHKQTDDKDAAKGLLMWGVIETEGEVGHCCFTSFQVEKPVVGRLYAGLNAG</sequence>
<keyword evidence="2" id="KW-1133">Transmembrane helix</keyword>
<dbReference type="EMBL" id="CAJPDR010000435">
    <property type="protein sequence ID" value="CAF9936180.1"/>
    <property type="molecule type" value="Genomic_DNA"/>
</dbReference>
<keyword evidence="2" id="KW-0472">Membrane</keyword>
<feature type="transmembrane region" description="Helical" evidence="2">
    <location>
        <begin position="474"/>
        <end position="494"/>
    </location>
</feature>
<dbReference type="OrthoDB" id="5429634at2759"/>
<accession>A0A8H3G5I3</accession>
<gene>
    <name evidence="4" type="ORF">ALECFALPRED_006724</name>
</gene>
<feature type="transmembrane region" description="Helical" evidence="2">
    <location>
        <begin position="87"/>
        <end position="112"/>
    </location>
</feature>
<feature type="compositionally biased region" description="Polar residues" evidence="1">
    <location>
        <begin position="38"/>
        <end position="47"/>
    </location>
</feature>
<dbReference type="PANTHER" id="PTHR35395:SF1">
    <property type="entry name" value="DUF6536 DOMAIN-CONTAINING PROTEIN"/>
    <property type="match status" value="1"/>
</dbReference>
<dbReference type="InterPro" id="IPR046623">
    <property type="entry name" value="DUF6536"/>
</dbReference>
<feature type="transmembrane region" description="Helical" evidence="2">
    <location>
        <begin position="196"/>
        <end position="213"/>
    </location>
</feature>
<feature type="transmembrane region" description="Helical" evidence="2">
    <location>
        <begin position="598"/>
        <end position="620"/>
    </location>
</feature>
<evidence type="ECO:0000313" key="4">
    <source>
        <dbReference type="EMBL" id="CAF9936180.1"/>
    </source>
</evidence>
<evidence type="ECO:0000256" key="1">
    <source>
        <dbReference type="SAM" id="MobiDB-lite"/>
    </source>
</evidence>
<evidence type="ECO:0000256" key="2">
    <source>
        <dbReference type="SAM" id="Phobius"/>
    </source>
</evidence>
<dbReference type="AlphaFoldDB" id="A0A8H3G5I3"/>
<dbReference type="Proteomes" id="UP000664203">
    <property type="component" value="Unassembled WGS sequence"/>
</dbReference>
<dbReference type="PANTHER" id="PTHR35395">
    <property type="entry name" value="DUF6536 DOMAIN-CONTAINING PROTEIN"/>
    <property type="match status" value="1"/>
</dbReference>
<organism evidence="4 5">
    <name type="scientific">Alectoria fallacina</name>
    <dbReference type="NCBI Taxonomy" id="1903189"/>
    <lineage>
        <taxon>Eukaryota</taxon>
        <taxon>Fungi</taxon>
        <taxon>Dikarya</taxon>
        <taxon>Ascomycota</taxon>
        <taxon>Pezizomycotina</taxon>
        <taxon>Lecanoromycetes</taxon>
        <taxon>OSLEUM clade</taxon>
        <taxon>Lecanoromycetidae</taxon>
        <taxon>Lecanorales</taxon>
        <taxon>Lecanorineae</taxon>
        <taxon>Parmeliaceae</taxon>
        <taxon>Alectoria</taxon>
    </lineage>
</organism>